<dbReference type="PANTHER" id="PTHR11842">
    <property type="entry name" value="MITOTIC SPINDLE ASSEMBLY CHECKPOINT PROTEIN MAD2"/>
    <property type="match status" value="1"/>
</dbReference>
<feature type="compositionally biased region" description="Low complexity" evidence="2">
    <location>
        <begin position="206"/>
        <end position="216"/>
    </location>
</feature>
<dbReference type="InterPro" id="IPR036570">
    <property type="entry name" value="HORMA_dom_sf"/>
</dbReference>
<comment type="caution">
    <text evidence="4">The sequence shown here is derived from an EMBL/GenBank/DDBJ whole genome shotgun (WGS) entry which is preliminary data.</text>
</comment>
<sequence length="277" mass="30613">MAVNTYRDLVGVFADFLSVAIHTILYERDIYPRSSFRSIRRYGFPVRFNRHPGVCDWISDTVRAIQTELLRFYFCIPLISHLNAQLSRYDRLKKNSVERVAVVIYSKASRPLERVVFDLSGFPTIPPSDANTPFEEEDSDVTSLADIMEQLRGAMRKLAFCGSSLTPLPADCTFNVSMELKAGIERPQVDHTSLPWVPVRQSLQPAAASASGAGRASGRDQGTVNRPRAKRKSKVGGDLGGARTTPIRTVESGAFMLEVWVEESEAKVNGLSVASSG</sequence>
<accession>A0A9P8LEW9</accession>
<dbReference type="InterPro" id="IPR003511">
    <property type="entry name" value="HORMA_dom"/>
</dbReference>
<dbReference type="AlphaFoldDB" id="A0A9P8LEW9"/>
<evidence type="ECO:0000313" key="4">
    <source>
        <dbReference type="EMBL" id="KAH0563052.1"/>
    </source>
</evidence>
<dbReference type="SUPFAM" id="SSF56019">
    <property type="entry name" value="The spindle assembly checkpoint protein mad2"/>
    <property type="match status" value="1"/>
</dbReference>
<organism evidence="4 5">
    <name type="scientific">Trichoglossum hirsutum</name>
    <dbReference type="NCBI Taxonomy" id="265104"/>
    <lineage>
        <taxon>Eukaryota</taxon>
        <taxon>Fungi</taxon>
        <taxon>Dikarya</taxon>
        <taxon>Ascomycota</taxon>
        <taxon>Pezizomycotina</taxon>
        <taxon>Geoglossomycetes</taxon>
        <taxon>Geoglossales</taxon>
        <taxon>Geoglossaceae</taxon>
        <taxon>Trichoglossum</taxon>
    </lineage>
</organism>
<keyword evidence="5" id="KW-1185">Reference proteome</keyword>
<dbReference type="EMBL" id="JAGHQM010000261">
    <property type="protein sequence ID" value="KAH0563052.1"/>
    <property type="molecule type" value="Genomic_DNA"/>
</dbReference>
<dbReference type="InterPro" id="IPR045091">
    <property type="entry name" value="Mad2-like"/>
</dbReference>
<dbReference type="Gene3D" id="3.30.900.10">
    <property type="entry name" value="HORMA domain"/>
    <property type="match status" value="1"/>
</dbReference>
<protein>
    <recommendedName>
        <fullName evidence="3">HORMA domain-containing protein</fullName>
    </recommendedName>
</protein>
<dbReference type="PROSITE" id="PS50815">
    <property type="entry name" value="HORMA"/>
    <property type="match status" value="1"/>
</dbReference>
<dbReference type="PANTHER" id="PTHR11842:SF10">
    <property type="entry name" value="MITOTIC SPINDLE ASSEMBLY CHECKPOINT PROTEIN MAD2B"/>
    <property type="match status" value="1"/>
</dbReference>
<dbReference type="Pfam" id="PF02301">
    <property type="entry name" value="HORMA"/>
    <property type="match status" value="1"/>
</dbReference>
<reference evidence="4" key="1">
    <citation type="submission" date="2021-03" db="EMBL/GenBank/DDBJ databases">
        <title>Comparative genomics and phylogenomic investigation of the class Geoglossomycetes provide insights into ecological specialization and systematics.</title>
        <authorList>
            <person name="Melie T."/>
            <person name="Pirro S."/>
            <person name="Miller A.N."/>
            <person name="Quandt A."/>
        </authorList>
    </citation>
    <scope>NUCLEOTIDE SEQUENCE</scope>
    <source>
        <strain evidence="4">CAQ_001_2017</strain>
    </source>
</reference>
<gene>
    <name evidence="4" type="ORF">GP486_002385</name>
</gene>
<proteinExistence type="inferred from homology"/>
<feature type="region of interest" description="Disordered" evidence="2">
    <location>
        <begin position="205"/>
        <end position="244"/>
    </location>
</feature>
<feature type="domain" description="HORMA" evidence="3">
    <location>
        <begin position="7"/>
        <end position="235"/>
    </location>
</feature>
<dbReference type="Proteomes" id="UP000750711">
    <property type="component" value="Unassembled WGS sequence"/>
</dbReference>
<evidence type="ECO:0000259" key="3">
    <source>
        <dbReference type="PROSITE" id="PS50815"/>
    </source>
</evidence>
<evidence type="ECO:0000256" key="1">
    <source>
        <dbReference type="ARBA" id="ARBA00010348"/>
    </source>
</evidence>
<comment type="similarity">
    <text evidence="1">Belongs to the MAD2 family.</text>
</comment>
<evidence type="ECO:0000256" key="2">
    <source>
        <dbReference type="SAM" id="MobiDB-lite"/>
    </source>
</evidence>
<name>A0A9P8LEW9_9PEZI</name>
<dbReference type="GO" id="GO:0016035">
    <property type="term" value="C:zeta DNA polymerase complex"/>
    <property type="evidence" value="ECO:0007669"/>
    <property type="project" value="TreeGrafter"/>
</dbReference>
<evidence type="ECO:0000313" key="5">
    <source>
        <dbReference type="Proteomes" id="UP000750711"/>
    </source>
</evidence>